<evidence type="ECO:0000259" key="5">
    <source>
        <dbReference type="PROSITE" id="PS50931"/>
    </source>
</evidence>
<reference evidence="7" key="1">
    <citation type="submission" date="2017-06" db="EMBL/GenBank/DDBJ databases">
        <title>Herbaspirillum phytohormonus sp. nov., isolated from the root nodule of Robinia pseudoacacia in lead-zinc mine.</title>
        <authorList>
            <person name="Fan M."/>
            <person name="Lin Y."/>
        </authorList>
    </citation>
    <scope>NUCLEOTIDE SEQUENCE [LARGE SCALE GENOMIC DNA]</scope>
    <source>
        <strain evidence="7">SC-089</strain>
    </source>
</reference>
<evidence type="ECO:0000313" key="6">
    <source>
        <dbReference type="EMBL" id="OWT63946.1"/>
    </source>
</evidence>
<dbReference type="InterPro" id="IPR036390">
    <property type="entry name" value="WH_DNA-bd_sf"/>
</dbReference>
<dbReference type="RefSeq" id="WP_088602526.1">
    <property type="nucleotide sequence ID" value="NZ_NJIH01000003.1"/>
</dbReference>
<dbReference type="PANTHER" id="PTHR30419">
    <property type="entry name" value="HTH-TYPE TRANSCRIPTIONAL REGULATOR YBHD"/>
    <property type="match status" value="1"/>
</dbReference>
<dbReference type="Pfam" id="PF00126">
    <property type="entry name" value="HTH_1"/>
    <property type="match status" value="1"/>
</dbReference>
<dbReference type="SUPFAM" id="SSF53850">
    <property type="entry name" value="Periplasmic binding protein-like II"/>
    <property type="match status" value="1"/>
</dbReference>
<dbReference type="PROSITE" id="PS50931">
    <property type="entry name" value="HTH_LYSR"/>
    <property type="match status" value="1"/>
</dbReference>
<dbReference type="InterPro" id="IPR036388">
    <property type="entry name" value="WH-like_DNA-bd_sf"/>
</dbReference>
<dbReference type="GO" id="GO:0005829">
    <property type="term" value="C:cytosol"/>
    <property type="evidence" value="ECO:0007669"/>
    <property type="project" value="TreeGrafter"/>
</dbReference>
<dbReference type="InterPro" id="IPR000847">
    <property type="entry name" value="LysR_HTH_N"/>
</dbReference>
<dbReference type="Gene3D" id="1.10.10.10">
    <property type="entry name" value="Winged helix-like DNA-binding domain superfamily/Winged helix DNA-binding domain"/>
    <property type="match status" value="1"/>
</dbReference>
<dbReference type="FunFam" id="1.10.10.10:FF:000001">
    <property type="entry name" value="LysR family transcriptional regulator"/>
    <property type="match status" value="1"/>
</dbReference>
<dbReference type="Pfam" id="PF03466">
    <property type="entry name" value="LysR_substrate"/>
    <property type="match status" value="1"/>
</dbReference>
<dbReference type="OrthoDB" id="9785974at2"/>
<organism evidence="6 7">
    <name type="scientific">Candidimonas nitroreducens</name>
    <dbReference type="NCBI Taxonomy" id="683354"/>
    <lineage>
        <taxon>Bacteria</taxon>
        <taxon>Pseudomonadati</taxon>
        <taxon>Pseudomonadota</taxon>
        <taxon>Betaproteobacteria</taxon>
        <taxon>Burkholderiales</taxon>
        <taxon>Alcaligenaceae</taxon>
        <taxon>Candidimonas</taxon>
    </lineage>
</organism>
<dbReference type="PANTHER" id="PTHR30419:SF2">
    <property type="entry name" value="LYSR FAMILY TRANSCRIPTIONAL REGULATOR"/>
    <property type="match status" value="1"/>
</dbReference>
<accession>A0A225MRP6</accession>
<evidence type="ECO:0000256" key="1">
    <source>
        <dbReference type="ARBA" id="ARBA00009437"/>
    </source>
</evidence>
<dbReference type="SUPFAM" id="SSF46785">
    <property type="entry name" value="Winged helix' DNA-binding domain"/>
    <property type="match status" value="1"/>
</dbReference>
<evidence type="ECO:0000313" key="7">
    <source>
        <dbReference type="Proteomes" id="UP000214603"/>
    </source>
</evidence>
<dbReference type="InterPro" id="IPR050950">
    <property type="entry name" value="HTH-type_LysR_regulators"/>
</dbReference>
<dbReference type="GO" id="GO:0003700">
    <property type="term" value="F:DNA-binding transcription factor activity"/>
    <property type="evidence" value="ECO:0007669"/>
    <property type="project" value="InterPro"/>
</dbReference>
<evidence type="ECO:0000256" key="3">
    <source>
        <dbReference type="ARBA" id="ARBA00023125"/>
    </source>
</evidence>
<gene>
    <name evidence="6" type="ORF">CEY11_06500</name>
</gene>
<dbReference type="Gene3D" id="3.40.190.290">
    <property type="match status" value="1"/>
</dbReference>
<dbReference type="EMBL" id="NJIH01000003">
    <property type="protein sequence ID" value="OWT63946.1"/>
    <property type="molecule type" value="Genomic_DNA"/>
</dbReference>
<evidence type="ECO:0000256" key="4">
    <source>
        <dbReference type="ARBA" id="ARBA00023163"/>
    </source>
</evidence>
<dbReference type="GO" id="GO:0003677">
    <property type="term" value="F:DNA binding"/>
    <property type="evidence" value="ECO:0007669"/>
    <property type="project" value="UniProtKB-KW"/>
</dbReference>
<comment type="caution">
    <text evidence="6">The sequence shown here is derived from an EMBL/GenBank/DDBJ whole genome shotgun (WGS) entry which is preliminary data.</text>
</comment>
<sequence>MHFDIIDLRLFTHIAEAGNLTKGADRAALSPAAASARLKALEAQLGQRLFYRDSRGVTLTAAGETLLRHARVILRQVEHVRTDFSADPTTAAGHFRLFANTTAINEILPKVLADFLGERPHVAVHIEERNTHDVVRSILDSSADVGVVAGVVTTEGLESRCFSTDRLVLVTPPRHPLAGLTVAAFSETMGYPHVGLRGSTLQEFLVQKARLAERRLDMRILMGSFESMCCMIESGVGIGVLPESAALRHSQHAKLRVIQLSDEWSIRERRVLYRELDALPACARAFVNLLCK</sequence>
<feature type="domain" description="HTH lysR-type" evidence="5">
    <location>
        <begin position="3"/>
        <end position="60"/>
    </location>
</feature>
<protein>
    <submittedName>
        <fullName evidence="6">LysR family transcriptional regulator</fullName>
    </submittedName>
</protein>
<name>A0A225MRP6_9BURK</name>
<keyword evidence="3" id="KW-0238">DNA-binding</keyword>
<evidence type="ECO:0000256" key="2">
    <source>
        <dbReference type="ARBA" id="ARBA00023015"/>
    </source>
</evidence>
<keyword evidence="4" id="KW-0804">Transcription</keyword>
<dbReference type="InterPro" id="IPR005119">
    <property type="entry name" value="LysR_subst-bd"/>
</dbReference>
<dbReference type="AlphaFoldDB" id="A0A225MRP6"/>
<keyword evidence="7" id="KW-1185">Reference proteome</keyword>
<comment type="similarity">
    <text evidence="1">Belongs to the LysR transcriptional regulatory family.</text>
</comment>
<dbReference type="Proteomes" id="UP000214603">
    <property type="component" value="Unassembled WGS sequence"/>
</dbReference>
<keyword evidence="2" id="KW-0805">Transcription regulation</keyword>
<proteinExistence type="inferred from homology"/>